<dbReference type="InterPro" id="IPR000182">
    <property type="entry name" value="GNAT_dom"/>
</dbReference>
<dbReference type="AlphaFoldDB" id="A0A8T7M933"/>
<evidence type="ECO:0000313" key="5">
    <source>
        <dbReference type="EMBL" id="WJW68482.1"/>
    </source>
</evidence>
<name>A0A8T7M933_9CHLR</name>
<dbReference type="EMBL" id="JACATZ010000003">
    <property type="protein sequence ID" value="NWJ48551.1"/>
    <property type="molecule type" value="Genomic_DNA"/>
</dbReference>
<dbReference type="PROSITE" id="PS51186">
    <property type="entry name" value="GNAT"/>
    <property type="match status" value="1"/>
</dbReference>
<evidence type="ECO:0000256" key="1">
    <source>
        <dbReference type="ARBA" id="ARBA00022679"/>
    </source>
</evidence>
<dbReference type="CDD" id="cd04301">
    <property type="entry name" value="NAT_SF"/>
    <property type="match status" value="1"/>
</dbReference>
<organism evidence="4 6">
    <name type="scientific">Candidatus Chlorohelix allophototropha</name>
    <dbReference type="NCBI Taxonomy" id="3003348"/>
    <lineage>
        <taxon>Bacteria</taxon>
        <taxon>Bacillati</taxon>
        <taxon>Chloroflexota</taxon>
        <taxon>Chloroflexia</taxon>
        <taxon>Candidatus Chloroheliales</taxon>
        <taxon>Candidatus Chloroheliaceae</taxon>
        <taxon>Candidatus Chlorohelix</taxon>
    </lineage>
</organism>
<gene>
    <name evidence="4" type="ORF">HXX08_22055</name>
    <name evidence="5" type="ORF">OZ401_004095</name>
</gene>
<protein>
    <submittedName>
        <fullName evidence="4">GNAT family N-acetyltransferase</fullName>
    </submittedName>
</protein>
<keyword evidence="1" id="KW-0808">Transferase</keyword>
<keyword evidence="7" id="KW-1185">Reference proteome</keyword>
<evidence type="ECO:0000313" key="7">
    <source>
        <dbReference type="Proteomes" id="UP001431572"/>
    </source>
</evidence>
<dbReference type="PANTHER" id="PTHR43877">
    <property type="entry name" value="AMINOALKYLPHOSPHONATE N-ACETYLTRANSFERASE-RELATED-RELATED"/>
    <property type="match status" value="1"/>
</dbReference>
<dbReference type="EMBL" id="CP128400">
    <property type="protein sequence ID" value="WJW68482.1"/>
    <property type="molecule type" value="Genomic_DNA"/>
</dbReference>
<feature type="domain" description="N-acetyltransferase" evidence="3">
    <location>
        <begin position="17"/>
        <end position="179"/>
    </location>
</feature>
<dbReference type="SUPFAM" id="SSF55729">
    <property type="entry name" value="Acyl-CoA N-acyltransferases (Nat)"/>
    <property type="match status" value="1"/>
</dbReference>
<sequence length="199" mass="23077">MLDDYPKEIDLRDGQIATLRVLHQEDEDRLIMFFLTIPEDERNFLRYDVTERESLESWFGGPRWNEVFPIVAEINERIVGVAVLRGYRTQWFAHIGEFWMLVGENSRGLGLGRILASELFNLARDLGMEKLSAELRADQLVAIKIYKQLGYVHEGILTDYIKDAQGVTHDLLIMGCKIKDYWQKLTDSQIYPGNTIINP</sequence>
<keyword evidence="2" id="KW-0012">Acyltransferase</keyword>
<dbReference type="RefSeq" id="WP_341470387.1">
    <property type="nucleotide sequence ID" value="NZ_CP128400.1"/>
</dbReference>
<dbReference type="Proteomes" id="UP001431572">
    <property type="component" value="Chromosome 2"/>
</dbReference>
<dbReference type="InterPro" id="IPR050832">
    <property type="entry name" value="Bact_Acetyltransf"/>
</dbReference>
<accession>A0A8T7M933</accession>
<evidence type="ECO:0000256" key="2">
    <source>
        <dbReference type="ARBA" id="ARBA00023315"/>
    </source>
</evidence>
<reference evidence="5" key="2">
    <citation type="journal article" date="2024" name="Nature">
        <title>Anoxygenic phototroph of the Chloroflexota uses a type I reaction centre.</title>
        <authorList>
            <person name="Tsuji J.M."/>
            <person name="Shaw N.A."/>
            <person name="Nagashima S."/>
            <person name="Venkiteswaran J.J."/>
            <person name="Schiff S.L."/>
            <person name="Watanabe T."/>
            <person name="Fukui M."/>
            <person name="Hanada S."/>
            <person name="Tank M."/>
            <person name="Neufeld J.D."/>
        </authorList>
    </citation>
    <scope>NUCLEOTIDE SEQUENCE</scope>
    <source>
        <strain evidence="5">L227-S17</strain>
    </source>
</reference>
<dbReference type="Proteomes" id="UP000521676">
    <property type="component" value="Unassembled WGS sequence"/>
</dbReference>
<proteinExistence type="predicted"/>
<dbReference type="Gene3D" id="3.40.630.30">
    <property type="match status" value="1"/>
</dbReference>
<dbReference type="InterPro" id="IPR016181">
    <property type="entry name" value="Acyl_CoA_acyltransferase"/>
</dbReference>
<evidence type="ECO:0000313" key="6">
    <source>
        <dbReference type="Proteomes" id="UP000521676"/>
    </source>
</evidence>
<reference evidence="4 6" key="1">
    <citation type="submission" date="2020-06" db="EMBL/GenBank/DDBJ databases">
        <title>Anoxygenic phototrophic Chloroflexota member uses a Type I reaction center.</title>
        <authorList>
            <person name="Tsuji J.M."/>
            <person name="Shaw N.A."/>
            <person name="Nagashima S."/>
            <person name="Venkiteswaran J."/>
            <person name="Schiff S.L."/>
            <person name="Hanada S."/>
            <person name="Tank M."/>
            <person name="Neufeld J.D."/>
        </authorList>
    </citation>
    <scope>NUCLEOTIDE SEQUENCE [LARGE SCALE GENOMIC DNA]</scope>
    <source>
        <strain evidence="4">L227-S17</strain>
    </source>
</reference>
<dbReference type="GO" id="GO:0016747">
    <property type="term" value="F:acyltransferase activity, transferring groups other than amino-acyl groups"/>
    <property type="evidence" value="ECO:0007669"/>
    <property type="project" value="InterPro"/>
</dbReference>
<dbReference type="Pfam" id="PF00583">
    <property type="entry name" value="Acetyltransf_1"/>
    <property type="match status" value="1"/>
</dbReference>
<evidence type="ECO:0000259" key="3">
    <source>
        <dbReference type="PROSITE" id="PS51186"/>
    </source>
</evidence>
<evidence type="ECO:0000313" key="4">
    <source>
        <dbReference type="EMBL" id="NWJ48551.1"/>
    </source>
</evidence>